<evidence type="ECO:0000313" key="3">
    <source>
        <dbReference type="Proteomes" id="UP001239397"/>
    </source>
</evidence>
<organism evidence="2 3">
    <name type="scientific">Amycolatopsis mongoliensis</name>
    <dbReference type="NCBI Taxonomy" id="715475"/>
    <lineage>
        <taxon>Bacteria</taxon>
        <taxon>Bacillati</taxon>
        <taxon>Actinomycetota</taxon>
        <taxon>Actinomycetes</taxon>
        <taxon>Pseudonocardiales</taxon>
        <taxon>Pseudonocardiaceae</taxon>
        <taxon>Amycolatopsis</taxon>
    </lineage>
</organism>
<dbReference type="Gene3D" id="1.10.260.40">
    <property type="entry name" value="lambda repressor-like DNA-binding domains"/>
    <property type="match status" value="1"/>
</dbReference>
<name>A0A9Y2NKI8_9PSEU</name>
<dbReference type="EMBL" id="CP127295">
    <property type="protein sequence ID" value="WIY05084.1"/>
    <property type="molecule type" value="Genomic_DNA"/>
</dbReference>
<dbReference type="SUPFAM" id="SSF47413">
    <property type="entry name" value="lambda repressor-like DNA-binding domains"/>
    <property type="match status" value="1"/>
</dbReference>
<dbReference type="Proteomes" id="UP001239397">
    <property type="component" value="Chromosome"/>
</dbReference>
<reference evidence="2 3" key="1">
    <citation type="submission" date="2023-06" db="EMBL/GenBank/DDBJ databases">
        <authorList>
            <person name="Oyuntsetseg B."/>
            <person name="Kim S.B."/>
        </authorList>
    </citation>
    <scope>NUCLEOTIDE SEQUENCE [LARGE SCALE GENOMIC DNA]</scope>
    <source>
        <strain evidence="2 3">4-36</strain>
    </source>
</reference>
<evidence type="ECO:0000259" key="1">
    <source>
        <dbReference type="PROSITE" id="PS50943"/>
    </source>
</evidence>
<keyword evidence="3" id="KW-1185">Reference proteome</keyword>
<protein>
    <submittedName>
        <fullName evidence="2">Helix-turn-helix transcriptional regulator</fullName>
    </submittedName>
</protein>
<gene>
    <name evidence="2" type="ORF">QRX60_15035</name>
</gene>
<dbReference type="Pfam" id="PF19054">
    <property type="entry name" value="DUF5753"/>
    <property type="match status" value="1"/>
</dbReference>
<dbReference type="AlphaFoldDB" id="A0A9Y2NKI8"/>
<accession>A0A9Y2NKI8</accession>
<dbReference type="RefSeq" id="WP_286001387.1">
    <property type="nucleotide sequence ID" value="NZ_CP127295.1"/>
</dbReference>
<dbReference type="CDD" id="cd00093">
    <property type="entry name" value="HTH_XRE"/>
    <property type="match status" value="1"/>
</dbReference>
<dbReference type="Pfam" id="PF13560">
    <property type="entry name" value="HTH_31"/>
    <property type="match status" value="1"/>
</dbReference>
<dbReference type="InterPro" id="IPR001387">
    <property type="entry name" value="Cro/C1-type_HTH"/>
</dbReference>
<dbReference type="GO" id="GO:0003677">
    <property type="term" value="F:DNA binding"/>
    <property type="evidence" value="ECO:0007669"/>
    <property type="project" value="InterPro"/>
</dbReference>
<proteinExistence type="predicted"/>
<dbReference type="KEGG" id="amog:QRX60_15035"/>
<sequence>MGEPNLPARQMGRQLKRMRERLGMTQDEAGAPLRMSTSKMSRIEMGYLPPYHDFRALLDRYNVVVSDWDEYISAYDRAKEKGWWHHYGVGNRGFLPIEAEASKVKVFQFGYIPGLLQTEAYMREVFAAGRKQLKPKVLENEVTVRLLRQLRLTDEPILKYHAIIDEHALRKPILGRREQEEQLRHLADRARLPNVTLQVVPEDVGAYDGRNGNLIIASFEDSEEPDVAYVEHIFGSVHVEKEAEVSAAKLAFKDFADRALDTEDSIALIERL</sequence>
<dbReference type="InterPro" id="IPR043917">
    <property type="entry name" value="DUF5753"/>
</dbReference>
<dbReference type="PROSITE" id="PS50943">
    <property type="entry name" value="HTH_CROC1"/>
    <property type="match status" value="1"/>
</dbReference>
<evidence type="ECO:0000313" key="2">
    <source>
        <dbReference type="EMBL" id="WIY05084.1"/>
    </source>
</evidence>
<feature type="domain" description="HTH cro/C1-type" evidence="1">
    <location>
        <begin position="15"/>
        <end position="68"/>
    </location>
</feature>
<dbReference type="InterPro" id="IPR010982">
    <property type="entry name" value="Lambda_DNA-bd_dom_sf"/>
</dbReference>